<dbReference type="InterPro" id="IPR001173">
    <property type="entry name" value="Glyco_trans_2-like"/>
</dbReference>
<dbReference type="Proteomes" id="UP000535509">
    <property type="component" value="Unassembled WGS sequence"/>
</dbReference>
<dbReference type="EMBL" id="AABTCC010000019">
    <property type="protein sequence ID" value="EAI8859489.1"/>
    <property type="molecule type" value="Genomic_DNA"/>
</dbReference>
<dbReference type="RefSeq" id="WP_002850239.1">
    <property type="nucleotide sequence ID" value="NZ_AACCWR020000009.1"/>
</dbReference>
<proteinExistence type="predicted"/>
<reference evidence="2 3" key="1">
    <citation type="submission" date="2018-06" db="EMBL/GenBank/DDBJ databases">
        <authorList>
            <consortium name="PulseNet: The National Subtyping Network for Foodborne Disease Surveillance"/>
            <person name="Tarr C.L."/>
            <person name="Trees E."/>
            <person name="Katz L.S."/>
            <person name="Carleton-Romer H.A."/>
            <person name="Stroika S."/>
            <person name="Kucerova Z."/>
            <person name="Roache K.F."/>
            <person name="Sabol A.L."/>
            <person name="Besser J."/>
            <person name="Gerner-Smidt P."/>
        </authorList>
    </citation>
    <scope>NUCLEOTIDE SEQUENCE [LARGE SCALE GENOMIC DNA]</scope>
    <source>
        <strain evidence="2 3">PNUSAC001503</strain>
    </source>
</reference>
<sequence length="333" mass="38531">MKHIKTSNKKECEIPCRFLDKGSVSIVVPCYNEEASISIFQNEIIKILTNIKDKINSNFEYEIIFIDDGSQDKTALEIKKLCNKFNNTHLIKFSRNFGKEAAILAGFRMAKNSSIVLIDVDLQHPVYLIEKMYEIWYSNEADIIYAIRKDRKGESFLKSRLSEIFYKISNIISDVKLKPGVSDFRLMDKKVVDILVAMNEYHRFSKAMFEWVGFKKIALEYDYAPRINGKTSWSYMKLFKYAVEGMISFSTTPLKISFWIGLMISFISGTYGIFIVFDTIINGNTVKGYPSMLTIILFLGGIQLIFLGIIGQYIARIYEQVKDRPHYIVEEEI</sequence>
<evidence type="ECO:0000313" key="2">
    <source>
        <dbReference type="EMBL" id="EAI8859489.1"/>
    </source>
</evidence>
<name>A0A5L8LF22_CAMFE</name>
<evidence type="ECO:0000259" key="1">
    <source>
        <dbReference type="Pfam" id="PF00535"/>
    </source>
</evidence>
<dbReference type="AlphaFoldDB" id="A0A5L8LF22"/>
<dbReference type="PANTHER" id="PTHR48090">
    <property type="entry name" value="UNDECAPRENYL-PHOSPHATE 4-DEOXY-4-FORMAMIDO-L-ARABINOSE TRANSFERASE-RELATED"/>
    <property type="match status" value="1"/>
</dbReference>
<dbReference type="SUPFAM" id="SSF53448">
    <property type="entry name" value="Nucleotide-diphospho-sugar transferases"/>
    <property type="match status" value="1"/>
</dbReference>
<gene>
    <name evidence="2" type="ORF">CX802_06595</name>
</gene>
<dbReference type="Pfam" id="PF00535">
    <property type="entry name" value="Glycos_transf_2"/>
    <property type="match status" value="1"/>
</dbReference>
<dbReference type="CDD" id="cd04187">
    <property type="entry name" value="DPM1_like_bac"/>
    <property type="match status" value="1"/>
</dbReference>
<dbReference type="OMA" id="PERNRFF"/>
<evidence type="ECO:0000313" key="3">
    <source>
        <dbReference type="Proteomes" id="UP000535509"/>
    </source>
</evidence>
<dbReference type="InterPro" id="IPR050256">
    <property type="entry name" value="Glycosyltransferase_2"/>
</dbReference>
<dbReference type="GO" id="GO:0016740">
    <property type="term" value="F:transferase activity"/>
    <property type="evidence" value="ECO:0007669"/>
    <property type="project" value="UniProtKB-KW"/>
</dbReference>
<feature type="domain" description="Glycosyltransferase 2-like" evidence="1">
    <location>
        <begin position="25"/>
        <end position="192"/>
    </location>
</feature>
<keyword evidence="2" id="KW-0808">Transferase</keyword>
<comment type="caution">
    <text evidence="2">The sequence shown here is derived from an EMBL/GenBank/DDBJ whole genome shotgun (WGS) entry which is preliminary data.</text>
</comment>
<dbReference type="GeneID" id="61065205"/>
<accession>A0A5L8LF22</accession>
<dbReference type="Gene3D" id="3.90.550.10">
    <property type="entry name" value="Spore Coat Polysaccharide Biosynthesis Protein SpsA, Chain A"/>
    <property type="match status" value="1"/>
</dbReference>
<keyword evidence="3" id="KW-1185">Reference proteome</keyword>
<organism evidence="2 3">
    <name type="scientific">Campylobacter fetus</name>
    <dbReference type="NCBI Taxonomy" id="196"/>
    <lineage>
        <taxon>Bacteria</taxon>
        <taxon>Pseudomonadati</taxon>
        <taxon>Campylobacterota</taxon>
        <taxon>Epsilonproteobacteria</taxon>
        <taxon>Campylobacterales</taxon>
        <taxon>Campylobacteraceae</taxon>
        <taxon>Campylobacter</taxon>
    </lineage>
</organism>
<protein>
    <submittedName>
        <fullName evidence="2">Glycosyltransferase family 2 protein</fullName>
    </submittedName>
</protein>
<dbReference type="PANTHER" id="PTHR48090:SF8">
    <property type="entry name" value="GLYCOSYLTRANSFERASE CSBB-RELATED"/>
    <property type="match status" value="1"/>
</dbReference>
<dbReference type="GO" id="GO:0005886">
    <property type="term" value="C:plasma membrane"/>
    <property type="evidence" value="ECO:0007669"/>
    <property type="project" value="TreeGrafter"/>
</dbReference>
<dbReference type="InterPro" id="IPR029044">
    <property type="entry name" value="Nucleotide-diphossugar_trans"/>
</dbReference>